<keyword evidence="1 2" id="KW-0378">Hydrolase</keyword>
<dbReference type="GO" id="GO:0008664">
    <property type="term" value="F:RNA 2',3'-cyclic 3'-phosphodiesterase activity"/>
    <property type="evidence" value="ECO:0007669"/>
    <property type="project" value="UniProtKB-EC"/>
</dbReference>
<reference evidence="3 4" key="1">
    <citation type="journal article" date="1994" name="Int. J. Syst. Bacteriol.">
        <title>Phylogenetic positions of novel aerobic, bacteriochlorophyll a-containing bacteria and description of Roseococcus thiosulfatophilus gen. nov., sp. nov., Erythromicrobium ramosum gen. nov., sp. nov., and Erythrobacter litoralis sp. nov.</title>
        <authorList>
            <person name="Yurkov V."/>
            <person name="Stackebrandt E."/>
            <person name="Holmes A."/>
            <person name="Fuerst J.A."/>
            <person name="Hugenholtz P."/>
            <person name="Golecki J."/>
            <person name="Gad'on N."/>
            <person name="Gorlenko V.M."/>
            <person name="Kompantseva E.I."/>
            <person name="Drews G."/>
        </authorList>
    </citation>
    <scope>NUCLEOTIDE SEQUENCE [LARGE SCALE GENOMIC DNA]</scope>
    <source>
        <strain evidence="3 4">KR-99</strain>
    </source>
</reference>
<gene>
    <name evidence="3" type="primary">thpR</name>
    <name evidence="3" type="ORF">FG486_17575</name>
</gene>
<dbReference type="Gene3D" id="3.90.1140.10">
    <property type="entry name" value="Cyclic phosphodiesterase"/>
    <property type="match status" value="1"/>
</dbReference>
<dbReference type="Proteomes" id="UP000589292">
    <property type="component" value="Unassembled WGS sequence"/>
</dbReference>
<protein>
    <recommendedName>
        <fullName evidence="2">RNA 2',3'-cyclic phosphodiesterase</fullName>
        <shortName evidence="2">RNA 2',3'-CPDase</shortName>
        <ecNumber evidence="2">3.1.4.58</ecNumber>
    </recommendedName>
</protein>
<dbReference type="GO" id="GO:0004113">
    <property type="term" value="F:2',3'-cyclic-nucleotide 3'-phosphodiesterase activity"/>
    <property type="evidence" value="ECO:0007669"/>
    <property type="project" value="InterPro"/>
</dbReference>
<dbReference type="Pfam" id="PF13563">
    <property type="entry name" value="2_5_RNA_ligase2"/>
    <property type="match status" value="1"/>
</dbReference>
<dbReference type="PANTHER" id="PTHR35561">
    <property type="entry name" value="RNA 2',3'-CYCLIC PHOSPHODIESTERASE"/>
    <property type="match status" value="1"/>
</dbReference>
<evidence type="ECO:0000313" key="3">
    <source>
        <dbReference type="EMBL" id="MBA1376156.1"/>
    </source>
</evidence>
<dbReference type="AlphaFoldDB" id="A0A7V8RGT7"/>
<dbReference type="InterPro" id="IPR004175">
    <property type="entry name" value="RNA_CPDase"/>
</dbReference>
<comment type="catalytic activity">
    <reaction evidence="2">
        <text>a 3'-end 2',3'-cyclophospho-ribonucleotide-RNA + H2O = a 3'-end 2'-phospho-ribonucleotide-RNA + H(+)</text>
        <dbReference type="Rhea" id="RHEA:11828"/>
        <dbReference type="Rhea" id="RHEA-COMP:10464"/>
        <dbReference type="Rhea" id="RHEA-COMP:17353"/>
        <dbReference type="ChEBI" id="CHEBI:15377"/>
        <dbReference type="ChEBI" id="CHEBI:15378"/>
        <dbReference type="ChEBI" id="CHEBI:83064"/>
        <dbReference type="ChEBI" id="CHEBI:173113"/>
        <dbReference type="EC" id="3.1.4.58"/>
    </reaction>
</comment>
<proteinExistence type="inferred from homology"/>
<dbReference type="RefSeq" id="WP_181268537.1">
    <property type="nucleotide sequence ID" value="NZ_BAAAGB010000002.1"/>
</dbReference>
<dbReference type="NCBIfam" id="TIGR02258">
    <property type="entry name" value="2_5_ligase"/>
    <property type="match status" value="1"/>
</dbReference>
<evidence type="ECO:0000313" key="4">
    <source>
        <dbReference type="Proteomes" id="UP000589292"/>
    </source>
</evidence>
<feature type="active site" description="Proton acceptor" evidence="2">
    <location>
        <position position="120"/>
    </location>
</feature>
<dbReference type="PANTHER" id="PTHR35561:SF1">
    <property type="entry name" value="RNA 2',3'-CYCLIC PHOSPHODIESTERASE"/>
    <property type="match status" value="1"/>
</dbReference>
<sequence length="181" mass="19988">MRLFLSLVPPIAIRALLLDRMQGLVAARWQSDAQLHVTLRFVGETDRHGAEALLLALGAERFTPIEARLDGFGWFDRKGRVDQLWAGLAPREPLAALHARLDRLCVRAGFEPEARKYVPHVTIARFARSTAPDPAGVTAWMASQPPLPGDPFGFDALRLMQSHVGRDGSVYETIAAFPLRG</sequence>
<feature type="short sequence motif" description="HXTX 2" evidence="2">
    <location>
        <begin position="120"/>
        <end position="123"/>
    </location>
</feature>
<dbReference type="HAMAP" id="MF_01940">
    <property type="entry name" value="RNA_CPDase"/>
    <property type="match status" value="1"/>
</dbReference>
<comment type="caution">
    <text evidence="3">The sequence shown here is derived from an EMBL/GenBank/DDBJ whole genome shotgun (WGS) entry which is preliminary data.</text>
</comment>
<dbReference type="InterPro" id="IPR009097">
    <property type="entry name" value="Cyclic_Pdiesterase"/>
</dbReference>
<dbReference type="EC" id="3.1.4.58" evidence="2"/>
<comment type="similarity">
    <text evidence="2">Belongs to the 2H phosphoesterase superfamily. ThpR family.</text>
</comment>
<feature type="short sequence motif" description="HXTX 1" evidence="2">
    <location>
        <begin position="36"/>
        <end position="39"/>
    </location>
</feature>
<name>A0A7V8RGT7_9SPHN</name>
<comment type="function">
    <text evidence="2">Hydrolyzes RNA 2',3'-cyclic phosphodiester to an RNA 2'-phosphomonoester.</text>
</comment>
<accession>A0A7V8RGT7</accession>
<dbReference type="SUPFAM" id="SSF55144">
    <property type="entry name" value="LigT-like"/>
    <property type="match status" value="1"/>
</dbReference>
<feature type="active site" description="Proton donor" evidence="2">
    <location>
        <position position="36"/>
    </location>
</feature>
<evidence type="ECO:0000256" key="2">
    <source>
        <dbReference type="HAMAP-Rule" id="MF_01940"/>
    </source>
</evidence>
<dbReference type="EMBL" id="VDES01000005">
    <property type="protein sequence ID" value="MBA1376156.1"/>
    <property type="molecule type" value="Genomic_DNA"/>
</dbReference>
<evidence type="ECO:0000256" key="1">
    <source>
        <dbReference type="ARBA" id="ARBA00022801"/>
    </source>
</evidence>
<organism evidence="3 4">
    <name type="scientific">Sphingomonas ursincola</name>
    <dbReference type="NCBI Taxonomy" id="56361"/>
    <lineage>
        <taxon>Bacteria</taxon>
        <taxon>Pseudomonadati</taxon>
        <taxon>Pseudomonadota</taxon>
        <taxon>Alphaproteobacteria</taxon>
        <taxon>Sphingomonadales</taxon>
        <taxon>Sphingomonadaceae</taxon>
        <taxon>Sphingomonas</taxon>
    </lineage>
</organism>
<keyword evidence="4" id="KW-1185">Reference proteome</keyword>